<keyword evidence="5" id="KW-1185">Reference proteome</keyword>
<dbReference type="GO" id="GO:0003824">
    <property type="term" value="F:catalytic activity"/>
    <property type="evidence" value="ECO:0007669"/>
    <property type="project" value="InterPro"/>
</dbReference>
<dbReference type="GO" id="GO:0046872">
    <property type="term" value="F:metal ion binding"/>
    <property type="evidence" value="ECO:0007669"/>
    <property type="project" value="UniProtKB-KW"/>
</dbReference>
<protein>
    <submittedName>
        <fullName evidence="4">Fumarylacetoacetase-like protein</fullName>
    </submittedName>
</protein>
<dbReference type="AlphaFoldDB" id="A0A4R1Y5V7"/>
<dbReference type="InterPro" id="IPR011234">
    <property type="entry name" value="Fumarylacetoacetase-like_C"/>
</dbReference>
<evidence type="ECO:0000313" key="5">
    <source>
        <dbReference type="Proteomes" id="UP000294963"/>
    </source>
</evidence>
<keyword evidence="2" id="KW-0479">Metal-binding</keyword>
<evidence type="ECO:0000259" key="3">
    <source>
        <dbReference type="Pfam" id="PF01557"/>
    </source>
</evidence>
<dbReference type="OrthoDB" id="9805307at2"/>
<dbReference type="InterPro" id="IPR036663">
    <property type="entry name" value="Fumarylacetoacetase_C_sf"/>
</dbReference>
<gene>
    <name evidence="4" type="ORF">EC844_10827</name>
</gene>
<evidence type="ECO:0000256" key="2">
    <source>
        <dbReference type="ARBA" id="ARBA00022723"/>
    </source>
</evidence>
<comment type="similarity">
    <text evidence="1">Belongs to the FAH family.</text>
</comment>
<accession>A0A4R1Y5V7</accession>
<feature type="domain" description="Fumarylacetoacetase-like C-terminal" evidence="3">
    <location>
        <begin position="75"/>
        <end position="143"/>
    </location>
</feature>
<dbReference type="EMBL" id="SLVJ01000008">
    <property type="protein sequence ID" value="TCM67513.1"/>
    <property type="molecule type" value="Genomic_DNA"/>
</dbReference>
<name>A0A4R1Y5V7_ACICA</name>
<evidence type="ECO:0000313" key="4">
    <source>
        <dbReference type="EMBL" id="TCM67513.1"/>
    </source>
</evidence>
<dbReference type="GO" id="GO:0044281">
    <property type="term" value="P:small molecule metabolic process"/>
    <property type="evidence" value="ECO:0007669"/>
    <property type="project" value="UniProtKB-ARBA"/>
</dbReference>
<dbReference type="Gene3D" id="3.90.850.10">
    <property type="entry name" value="Fumarylacetoacetase-like, C-terminal domain"/>
    <property type="match status" value="1"/>
</dbReference>
<dbReference type="Pfam" id="PF01557">
    <property type="entry name" value="FAA_hydrolase"/>
    <property type="match status" value="1"/>
</dbReference>
<evidence type="ECO:0000256" key="1">
    <source>
        <dbReference type="ARBA" id="ARBA00010211"/>
    </source>
</evidence>
<reference evidence="4 5" key="1">
    <citation type="submission" date="2019-03" db="EMBL/GenBank/DDBJ databases">
        <title>Genomic analyses of the natural microbiome of Caenorhabditis elegans.</title>
        <authorList>
            <person name="Samuel B."/>
        </authorList>
    </citation>
    <scope>NUCLEOTIDE SEQUENCE [LARGE SCALE GENOMIC DNA]</scope>
    <source>
        <strain evidence="4 5">JUb89</strain>
    </source>
</reference>
<comment type="caution">
    <text evidence="4">The sequence shown here is derived from an EMBL/GenBank/DDBJ whole genome shotgun (WGS) entry which is preliminary data.</text>
</comment>
<dbReference type="PANTHER" id="PTHR42796">
    <property type="entry name" value="FUMARYLACETOACETATE HYDROLASE DOMAIN-CONTAINING PROTEIN 2A-RELATED"/>
    <property type="match status" value="1"/>
</dbReference>
<organism evidence="4 5">
    <name type="scientific">Acinetobacter calcoaceticus</name>
    <dbReference type="NCBI Taxonomy" id="471"/>
    <lineage>
        <taxon>Bacteria</taxon>
        <taxon>Pseudomonadati</taxon>
        <taxon>Pseudomonadota</taxon>
        <taxon>Gammaproteobacteria</taxon>
        <taxon>Moraxellales</taxon>
        <taxon>Moraxellaceae</taxon>
        <taxon>Acinetobacter</taxon>
        <taxon>Acinetobacter calcoaceticus/baumannii complex</taxon>
    </lineage>
</organism>
<dbReference type="InterPro" id="IPR051121">
    <property type="entry name" value="FAH"/>
</dbReference>
<dbReference type="SUPFAM" id="SSF56529">
    <property type="entry name" value="FAH"/>
    <property type="match status" value="1"/>
</dbReference>
<dbReference type="PANTHER" id="PTHR42796:SF4">
    <property type="entry name" value="FUMARYLACETOACETATE HYDROLASE DOMAIN-CONTAINING PROTEIN 2A"/>
    <property type="match status" value="1"/>
</dbReference>
<proteinExistence type="inferred from homology"/>
<dbReference type="Proteomes" id="UP000294963">
    <property type="component" value="Unassembled WGS sequence"/>
</dbReference>
<sequence>MKLLSFEINGQPSFGLLQQQSVLDLKLKLNGKYADLKSLLNEADYLDIVAGVATAAADYSLHEIQFAPVIPNPRQIFCIGLNYADHVKETQREVTEKPMIFMRVAPSQVGHAQPLLKPIETEFVDYEGEIAIIIGTGSRRISKAVEIEIDKIGILSNTVRTELKSYSINNSAPSTLNRNESHE</sequence>